<sequence>MSASPALSEAQIAELCIIPYPVPSPMTCKICFNPKAPVGLRKIGIFKDNSRYTRHLRDAHKIATASRTSPSGECSPGRNEVSGGNPIRLASIFSPPITSTVSLIPSILTPSPLRSGVAVASSPISSPAPRARPAPELSDVLFPPGWEKVEASAKEPPLVHLEEDLSWCGPPVHVQSPPRGLPIDALRDSTVEDLVASIDKYDGSYGLLFAPSGCPSHRWSTGGISNHCPVELPRLSCSLPLHRAVDSADEGVPPASLEGLSPVFSCGSDRVDHLSPPMEDTPIPSTQDQSTSTEWGFLHPFPTLVSIILASLKELPRLFPSSPAAATGDALSIPSCSPVSPSVASPISAGPVPPSVPSSQVLCLFCEKGFRTQKGLNSHLVTVHRYGTTDGEGALRPLKGVTKQPSISDFFKEKSPDIMEVVETAPPPPSSSPSGKGSSRRKRAKRVKFDLPAPAPVPGPSQAIPSSSLGGNLAGDVPVPAPTPPVNIPKATPELTTFQKEWLERIEHITDGASLEDALAKFSTILGGRSFRRRGRGHKRPTSAASRAAPVDPPAESSSGAAGSSTGATSAGSSSTSKLKFNPSEASDIQKSFRANQRRTLQTILSGPPKYCSIPPEQVEAHFRGVFSRTEWDPSFQFHGFPPSMADHLLLARFDPEEVWDKLRGLKNSAPGPDGIQYSTLKARDPGAHLLSAIFNKVLDLSTIPSSWKNAKVVLIPKSGDPSDINNWRPVSLLNTTGKVFSSVLAARLSSWSNLNDRLSPFQKGFRENDGCAEHNFLLEQAIGHARRAHKDISMAWLDLENAFGSVPHSFILGALERAGVPESTISLVSALYTGSTSSIRVESGWTDPIPMCAGVRQGCPLSSIIFNLTLEQILRTGLPTDAGFELFSKSFSCLAYADDLLIIDSSSAGLQRTIDQLSSQANRAGLKFKPAKCASLSFSFTSHRRHIDPSLIRVNNVPIKNISDQDAYKYLGVRVGFSFSQDQGEFFRGITTDVVKVSESLLAPWQKLTAIRAHVLARAEFLCRNSHIRKRDVADLDKTLIRVGKNIMNLPTRANNNLIHLSCSKGGAALPEFRSLLDIHAVSHAFRLLASHDPSISGVAAESLRSVVRKKLLRDPTSGDCCDFLNGKKDGDFARESGDISTQWSRARHAHQRLTSALKFEWLFVEGTGYHLNIYRSPNPVCVSPSSAGLVVRILRDEMESHFISQLAALVDQGKTIQVFSHPASNHFLQAGDYTRFCDWNFIHRARLGVLQLNATRRFGNRDPRCRKCGYARETIPHVLNHCKPHSVAWRKRHDAIQNRVVRAIPPTVGSVTVNKKFPGISTTLIPDLVLRKKSGEVYVIDFTVPFEDRPESLSTARQNKIDKYLPIVEHLRREGKSAFVDAVVVGSLGSW</sequence>
<proteinExistence type="predicted"/>
<dbReference type="OrthoDB" id="6436077at2759"/>
<dbReference type="SUPFAM" id="SSF56672">
    <property type="entry name" value="DNA/RNA polymerases"/>
    <property type="match status" value="1"/>
</dbReference>
<dbReference type="PROSITE" id="PS00028">
    <property type="entry name" value="ZINC_FINGER_C2H2_1"/>
    <property type="match status" value="1"/>
</dbReference>
<feature type="region of interest" description="Disordered" evidence="1">
    <location>
        <begin position="530"/>
        <end position="590"/>
    </location>
</feature>
<evidence type="ECO:0000313" key="3">
    <source>
        <dbReference type="EMBL" id="GFU14611.1"/>
    </source>
</evidence>
<accession>A0A8X6QCP3</accession>
<gene>
    <name evidence="3" type="primary">pol</name>
    <name evidence="3" type="ORF">NPIL_627601</name>
</gene>
<feature type="region of interest" description="Disordered" evidence="1">
    <location>
        <begin position="421"/>
        <end position="477"/>
    </location>
</feature>
<protein>
    <submittedName>
        <fullName evidence="3">Retrovirus-related Pol polyprotein from type-2 retrotransposable element R2DM</fullName>
    </submittedName>
</protein>
<feature type="compositionally biased region" description="Low complexity" evidence="1">
    <location>
        <begin position="557"/>
        <end position="577"/>
    </location>
</feature>
<feature type="non-terminal residue" evidence="3">
    <location>
        <position position="1393"/>
    </location>
</feature>
<dbReference type="InterPro" id="IPR013087">
    <property type="entry name" value="Znf_C2H2_type"/>
</dbReference>
<keyword evidence="4" id="KW-1185">Reference proteome</keyword>
<feature type="domain" description="Reverse transcriptase" evidence="2">
    <location>
        <begin position="697"/>
        <end position="976"/>
    </location>
</feature>
<dbReference type="Proteomes" id="UP000887013">
    <property type="component" value="Unassembled WGS sequence"/>
</dbReference>
<feature type="compositionally biased region" description="Basic residues" evidence="1">
    <location>
        <begin position="530"/>
        <end position="541"/>
    </location>
</feature>
<dbReference type="PROSITE" id="PS50878">
    <property type="entry name" value="RT_POL"/>
    <property type="match status" value="1"/>
</dbReference>
<dbReference type="GO" id="GO:0071897">
    <property type="term" value="P:DNA biosynthetic process"/>
    <property type="evidence" value="ECO:0007669"/>
    <property type="project" value="UniProtKB-ARBA"/>
</dbReference>
<dbReference type="CDD" id="cd01650">
    <property type="entry name" value="RT_nLTR_like"/>
    <property type="match status" value="1"/>
</dbReference>
<dbReference type="Gene3D" id="3.30.70.270">
    <property type="match status" value="1"/>
</dbReference>
<evidence type="ECO:0000259" key="2">
    <source>
        <dbReference type="PROSITE" id="PS50878"/>
    </source>
</evidence>
<evidence type="ECO:0000313" key="4">
    <source>
        <dbReference type="Proteomes" id="UP000887013"/>
    </source>
</evidence>
<dbReference type="InterPro" id="IPR043128">
    <property type="entry name" value="Rev_trsase/Diguanyl_cyclase"/>
</dbReference>
<name>A0A8X6QCP3_NEPPI</name>
<comment type="caution">
    <text evidence="3">The sequence shown here is derived from an EMBL/GenBank/DDBJ whole genome shotgun (WGS) entry which is preliminary data.</text>
</comment>
<organism evidence="3 4">
    <name type="scientific">Nephila pilipes</name>
    <name type="common">Giant wood spider</name>
    <name type="synonym">Nephila maculata</name>
    <dbReference type="NCBI Taxonomy" id="299642"/>
    <lineage>
        <taxon>Eukaryota</taxon>
        <taxon>Metazoa</taxon>
        <taxon>Ecdysozoa</taxon>
        <taxon>Arthropoda</taxon>
        <taxon>Chelicerata</taxon>
        <taxon>Arachnida</taxon>
        <taxon>Araneae</taxon>
        <taxon>Araneomorphae</taxon>
        <taxon>Entelegynae</taxon>
        <taxon>Araneoidea</taxon>
        <taxon>Nephilidae</taxon>
        <taxon>Nephila</taxon>
    </lineage>
</organism>
<evidence type="ECO:0000256" key="1">
    <source>
        <dbReference type="SAM" id="MobiDB-lite"/>
    </source>
</evidence>
<dbReference type="InterPro" id="IPR000477">
    <property type="entry name" value="RT_dom"/>
</dbReference>
<dbReference type="EMBL" id="BMAW01079258">
    <property type="protein sequence ID" value="GFU14611.1"/>
    <property type="molecule type" value="Genomic_DNA"/>
</dbReference>
<dbReference type="PANTHER" id="PTHR19446">
    <property type="entry name" value="REVERSE TRANSCRIPTASES"/>
    <property type="match status" value="1"/>
</dbReference>
<reference evidence="3" key="1">
    <citation type="submission" date="2020-08" db="EMBL/GenBank/DDBJ databases">
        <title>Multicomponent nature underlies the extraordinary mechanical properties of spider dragline silk.</title>
        <authorList>
            <person name="Kono N."/>
            <person name="Nakamura H."/>
            <person name="Mori M."/>
            <person name="Yoshida Y."/>
            <person name="Ohtoshi R."/>
            <person name="Malay A.D."/>
            <person name="Moran D.A.P."/>
            <person name="Tomita M."/>
            <person name="Numata K."/>
            <person name="Arakawa K."/>
        </authorList>
    </citation>
    <scope>NUCLEOTIDE SEQUENCE</scope>
</reference>
<dbReference type="Pfam" id="PF00078">
    <property type="entry name" value="RVT_1"/>
    <property type="match status" value="1"/>
</dbReference>
<dbReference type="InterPro" id="IPR043502">
    <property type="entry name" value="DNA/RNA_pol_sf"/>
</dbReference>